<protein>
    <submittedName>
        <fullName evidence="3">DUF418 domain-containing protein</fullName>
    </submittedName>
</protein>
<keyword evidence="1" id="KW-0472">Membrane</keyword>
<dbReference type="Pfam" id="PF04235">
    <property type="entry name" value="DUF418"/>
    <property type="match status" value="1"/>
</dbReference>
<evidence type="ECO:0000256" key="1">
    <source>
        <dbReference type="SAM" id="Phobius"/>
    </source>
</evidence>
<keyword evidence="1" id="KW-0812">Transmembrane</keyword>
<keyword evidence="4" id="KW-1185">Reference proteome</keyword>
<dbReference type="PANTHER" id="PTHR30590">
    <property type="entry name" value="INNER MEMBRANE PROTEIN"/>
    <property type="match status" value="1"/>
</dbReference>
<dbReference type="EMBL" id="VDHJ01000003">
    <property type="protein sequence ID" value="TNL99199.1"/>
    <property type="molecule type" value="Genomic_DNA"/>
</dbReference>
<feature type="transmembrane region" description="Helical" evidence="1">
    <location>
        <begin position="353"/>
        <end position="377"/>
    </location>
</feature>
<dbReference type="InterPro" id="IPR007349">
    <property type="entry name" value="DUF418"/>
</dbReference>
<gene>
    <name evidence="3" type="ORF">FHE74_02255</name>
</gene>
<dbReference type="Proteomes" id="UP000312032">
    <property type="component" value="Unassembled WGS sequence"/>
</dbReference>
<organism evidence="3 4">
    <name type="scientific">Corynebacterium tapiri</name>
    <dbReference type="NCBI Taxonomy" id="1448266"/>
    <lineage>
        <taxon>Bacteria</taxon>
        <taxon>Bacillati</taxon>
        <taxon>Actinomycetota</taxon>
        <taxon>Actinomycetes</taxon>
        <taxon>Mycobacteriales</taxon>
        <taxon>Corynebacteriaceae</taxon>
        <taxon>Corynebacterium</taxon>
    </lineage>
</organism>
<feature type="transmembrane region" description="Helical" evidence="1">
    <location>
        <begin position="212"/>
        <end position="230"/>
    </location>
</feature>
<feature type="domain" description="DUF418" evidence="2">
    <location>
        <begin position="225"/>
        <end position="392"/>
    </location>
</feature>
<feature type="transmembrane region" description="Helical" evidence="1">
    <location>
        <begin position="108"/>
        <end position="141"/>
    </location>
</feature>
<evidence type="ECO:0000259" key="2">
    <source>
        <dbReference type="Pfam" id="PF04235"/>
    </source>
</evidence>
<dbReference type="InterPro" id="IPR052529">
    <property type="entry name" value="Bact_Transport_Assoc"/>
</dbReference>
<evidence type="ECO:0000313" key="3">
    <source>
        <dbReference type="EMBL" id="TNL99199.1"/>
    </source>
</evidence>
<dbReference type="OrthoDB" id="2388539at2"/>
<keyword evidence="1" id="KW-1133">Transmembrane helix</keyword>
<accession>A0A5C4U4V9</accession>
<feature type="transmembrane region" description="Helical" evidence="1">
    <location>
        <begin position="147"/>
        <end position="169"/>
    </location>
</feature>
<feature type="transmembrane region" description="Helical" evidence="1">
    <location>
        <begin position="242"/>
        <end position="268"/>
    </location>
</feature>
<name>A0A5C4U4V9_9CORY</name>
<proteinExistence type="predicted"/>
<feature type="transmembrane region" description="Helical" evidence="1">
    <location>
        <begin position="280"/>
        <end position="297"/>
    </location>
</feature>
<sequence length="396" mass="42443">MTSPNTSGPRIVAPDVARGLALLGIAWANVSTGWNTSVDMPAIAYGGVVDGSVVDKIFVVLSAMFAHVRGLPMFTTLLGFGIGLITMSQWRKGSSYETARSMLWRRYGWLAAFGAVHCIFFFYGDIMLVYGLLALVLIAMLKLKNKTLLVIAAILYAVNILWWGVLALLSLKFDGMNEILSMEMTSSQTYLGYLGTGLATALLSPFTAFSAMWSLLPLMILGFVAARLGVHRDVAKYAKTLRLLVALTIAVILLVGLPLGLGAIGVMPQAVGLFEGFNQAFGYLTGPGIAAGVLLACQGLQQRAEDGATFSWPLRAVIALGKRSMSGYLAQSVLFLTLTQSFTLNLLHEQGAAMKFCFAAAVWVVTLVCAALLEAAGKPGPFEKLHRRLSYGRIAA</sequence>
<dbReference type="AlphaFoldDB" id="A0A5C4U4V9"/>
<dbReference type="RefSeq" id="WP_139464805.1">
    <property type="nucleotide sequence ID" value="NZ_VDHJ01000003.1"/>
</dbReference>
<feature type="transmembrane region" description="Helical" evidence="1">
    <location>
        <begin position="57"/>
        <end position="87"/>
    </location>
</feature>
<comment type="caution">
    <text evidence="3">The sequence shown here is derived from an EMBL/GenBank/DDBJ whole genome shotgun (WGS) entry which is preliminary data.</text>
</comment>
<reference evidence="3 4" key="1">
    <citation type="submission" date="2019-06" db="EMBL/GenBank/DDBJ databases">
        <authorList>
            <person name="Li J."/>
        </authorList>
    </citation>
    <scope>NUCLEOTIDE SEQUENCE [LARGE SCALE GENOMIC DNA]</scope>
    <source>
        <strain evidence="3 4">LMG 28165</strain>
    </source>
</reference>
<evidence type="ECO:0000313" key="4">
    <source>
        <dbReference type="Proteomes" id="UP000312032"/>
    </source>
</evidence>
<dbReference type="PANTHER" id="PTHR30590:SF2">
    <property type="entry name" value="INNER MEMBRANE PROTEIN"/>
    <property type="match status" value="1"/>
</dbReference>